<sequence length="117" mass="12210">MAQPAAETDTVELSKKSMELAAAAKTDTASRETETPKVATTATKKTRVADTDDAAKANAEKSTEKTKEASESEGVKPLKGVIAQKLELAGVNRGMINELFSGDGAKEESREAVGVLA</sequence>
<evidence type="ECO:0000313" key="3">
    <source>
        <dbReference type="Proteomes" id="UP000722750"/>
    </source>
</evidence>
<proteinExistence type="predicted"/>
<name>A0A941VZK2_9BACT</name>
<organism evidence="2 3">
    <name type="scientific">Candidatus Scalindua arabica</name>
    <dbReference type="NCBI Taxonomy" id="1127984"/>
    <lineage>
        <taxon>Bacteria</taxon>
        <taxon>Pseudomonadati</taxon>
        <taxon>Planctomycetota</taxon>
        <taxon>Candidatus Brocadiia</taxon>
        <taxon>Candidatus Brocadiales</taxon>
        <taxon>Candidatus Scalinduaceae</taxon>
        <taxon>Candidatus Scalindua</taxon>
    </lineage>
</organism>
<dbReference type="AlphaFoldDB" id="A0A941VZK2"/>
<dbReference type="EMBL" id="JAANXD010000024">
    <property type="protein sequence ID" value="MBS1257404.1"/>
    <property type="molecule type" value="Genomic_DNA"/>
</dbReference>
<reference evidence="2" key="1">
    <citation type="journal article" date="2021" name="ISME J.">
        <title>Fine-scale metabolic discontinuity in a stratified prokaryote microbiome of a Red Sea deep halocline.</title>
        <authorList>
            <person name="Michoud G."/>
            <person name="Ngugi D.K."/>
            <person name="Barozzi A."/>
            <person name="Merlino G."/>
            <person name="Calleja M.L."/>
            <person name="Delgado-Huertas A."/>
            <person name="Moran X.A.G."/>
            <person name="Daffonchio D."/>
        </authorList>
    </citation>
    <scope>NUCLEOTIDE SEQUENCE</scope>
    <source>
        <strain evidence="2">SuakinDeep_MAG55_1</strain>
    </source>
</reference>
<dbReference type="Proteomes" id="UP000722750">
    <property type="component" value="Unassembled WGS sequence"/>
</dbReference>
<gene>
    <name evidence="2" type="ORF">MAG551_00446</name>
</gene>
<feature type="compositionally biased region" description="Basic and acidic residues" evidence="1">
    <location>
        <begin position="47"/>
        <end position="76"/>
    </location>
</feature>
<evidence type="ECO:0000256" key="1">
    <source>
        <dbReference type="SAM" id="MobiDB-lite"/>
    </source>
</evidence>
<accession>A0A941VZK2</accession>
<protein>
    <submittedName>
        <fullName evidence="2">Uncharacterized protein</fullName>
    </submittedName>
</protein>
<feature type="region of interest" description="Disordered" evidence="1">
    <location>
        <begin position="1"/>
        <end position="76"/>
    </location>
</feature>
<comment type="caution">
    <text evidence="2">The sequence shown here is derived from an EMBL/GenBank/DDBJ whole genome shotgun (WGS) entry which is preliminary data.</text>
</comment>
<evidence type="ECO:0000313" key="2">
    <source>
        <dbReference type="EMBL" id="MBS1257404.1"/>
    </source>
</evidence>